<evidence type="ECO:0000256" key="1">
    <source>
        <dbReference type="ARBA" id="ARBA00022729"/>
    </source>
</evidence>
<dbReference type="CDD" id="cd12797">
    <property type="entry name" value="M23_peptidase"/>
    <property type="match status" value="1"/>
</dbReference>
<feature type="non-terminal residue" evidence="3">
    <location>
        <position position="348"/>
    </location>
</feature>
<dbReference type="EMBL" id="UINC01018353">
    <property type="protein sequence ID" value="SVA77022.1"/>
    <property type="molecule type" value="Genomic_DNA"/>
</dbReference>
<accession>A0A381YK99</accession>
<evidence type="ECO:0000259" key="2">
    <source>
        <dbReference type="Pfam" id="PF01551"/>
    </source>
</evidence>
<dbReference type="InterPro" id="IPR011055">
    <property type="entry name" value="Dup_hybrid_motif"/>
</dbReference>
<dbReference type="GO" id="GO:0004222">
    <property type="term" value="F:metalloendopeptidase activity"/>
    <property type="evidence" value="ECO:0007669"/>
    <property type="project" value="TreeGrafter"/>
</dbReference>
<organism evidence="3">
    <name type="scientific">marine metagenome</name>
    <dbReference type="NCBI Taxonomy" id="408172"/>
    <lineage>
        <taxon>unclassified sequences</taxon>
        <taxon>metagenomes</taxon>
        <taxon>ecological metagenomes</taxon>
    </lineage>
</organism>
<reference evidence="3" key="1">
    <citation type="submission" date="2018-05" db="EMBL/GenBank/DDBJ databases">
        <authorList>
            <person name="Lanie J.A."/>
            <person name="Ng W.-L."/>
            <person name="Kazmierczak K.M."/>
            <person name="Andrzejewski T.M."/>
            <person name="Davidsen T.M."/>
            <person name="Wayne K.J."/>
            <person name="Tettelin H."/>
            <person name="Glass J.I."/>
            <person name="Rusch D."/>
            <person name="Podicherti R."/>
            <person name="Tsui H.-C.T."/>
            <person name="Winkler M.E."/>
        </authorList>
    </citation>
    <scope>NUCLEOTIDE SEQUENCE</scope>
</reference>
<dbReference type="PANTHER" id="PTHR21666:SF289">
    <property type="entry name" value="L-ALA--D-GLU ENDOPEPTIDASE"/>
    <property type="match status" value="1"/>
</dbReference>
<feature type="domain" description="M23ase beta-sheet core" evidence="2">
    <location>
        <begin position="71"/>
        <end position="178"/>
    </location>
</feature>
<protein>
    <recommendedName>
        <fullName evidence="2">M23ase beta-sheet core domain-containing protein</fullName>
    </recommendedName>
</protein>
<dbReference type="InterPro" id="IPR016047">
    <property type="entry name" value="M23ase_b-sheet_dom"/>
</dbReference>
<dbReference type="Gene3D" id="2.70.70.10">
    <property type="entry name" value="Glucose Permease (Domain IIA)"/>
    <property type="match status" value="1"/>
</dbReference>
<evidence type="ECO:0000313" key="3">
    <source>
        <dbReference type="EMBL" id="SVA77022.1"/>
    </source>
</evidence>
<dbReference type="Pfam" id="PF01551">
    <property type="entry name" value="Peptidase_M23"/>
    <property type="match status" value="1"/>
</dbReference>
<dbReference type="PANTHER" id="PTHR21666">
    <property type="entry name" value="PEPTIDASE-RELATED"/>
    <property type="match status" value="1"/>
</dbReference>
<dbReference type="SUPFAM" id="SSF51261">
    <property type="entry name" value="Duplicated hybrid motif"/>
    <property type="match status" value="1"/>
</dbReference>
<dbReference type="InterPro" id="IPR050570">
    <property type="entry name" value="Cell_wall_metabolism_enzyme"/>
</dbReference>
<sequence>MLTLINAQDPFLESRPYAPPSFEQYAVNNHVDHHYPSTNGTDGIFQGLDGIQFNDDVVYPDCIAGLSCYDGHGGVDYYMPFDTPILAPGDGYVLWSAFSEPADPCPGGITPNGDQGTIIIAHGNGYFSCYLHMNPPLNVSVGETVETGDTLGFAGNTGCAVNSHLHFEIRKDSWYYDPNEPWVVDPFGWWGNENDPIEEIRGNRSEWLWVSSNLVDDGDNGFQRYQGPEWAYLDSGYNNDSWIAPVALDSENNRHSAIWVPRIETAGEHDIDVYVPGGIDVTNGAQYEIVVQDESGENQKIVVAYDQTSNPDSFATIATMDLPAGSKCSVILRDVVDSLSTGQFVVYD</sequence>
<proteinExistence type="predicted"/>
<dbReference type="AlphaFoldDB" id="A0A381YK99"/>
<name>A0A381YK99_9ZZZZ</name>
<keyword evidence="1" id="KW-0732">Signal</keyword>
<gene>
    <name evidence="3" type="ORF">METZ01_LOCUS129876</name>
</gene>